<feature type="transmembrane region" description="Helical" evidence="6">
    <location>
        <begin position="80"/>
        <end position="103"/>
    </location>
</feature>
<evidence type="ECO:0000313" key="8">
    <source>
        <dbReference type="EMBL" id="SLN73573.1"/>
    </source>
</evidence>
<feature type="transmembrane region" description="Helical" evidence="6">
    <location>
        <begin position="239"/>
        <end position="264"/>
    </location>
</feature>
<proteinExistence type="predicted"/>
<dbReference type="EMBL" id="FWFR01000003">
    <property type="protein sequence ID" value="SLN73573.1"/>
    <property type="molecule type" value="Genomic_DNA"/>
</dbReference>
<evidence type="ECO:0000313" key="9">
    <source>
        <dbReference type="Proteomes" id="UP000193200"/>
    </source>
</evidence>
<protein>
    <submittedName>
        <fullName evidence="8">Putative sulfoacetate transporter SauU</fullName>
    </submittedName>
</protein>
<dbReference type="InParanoid" id="A0A1Y5TW08"/>
<feature type="domain" description="Major facilitator superfamily (MFS) profile" evidence="7">
    <location>
        <begin position="11"/>
        <end position="395"/>
    </location>
</feature>
<keyword evidence="4 6" id="KW-1133">Transmembrane helix</keyword>
<organism evidence="8 9">
    <name type="scientific">Oceanibacterium hippocampi</name>
    <dbReference type="NCBI Taxonomy" id="745714"/>
    <lineage>
        <taxon>Bacteria</taxon>
        <taxon>Pseudomonadati</taxon>
        <taxon>Pseudomonadota</taxon>
        <taxon>Alphaproteobacteria</taxon>
        <taxon>Sneathiellales</taxon>
        <taxon>Sneathiellaceae</taxon>
        <taxon>Oceanibacterium</taxon>
    </lineage>
</organism>
<dbReference type="SUPFAM" id="SSF103473">
    <property type="entry name" value="MFS general substrate transporter"/>
    <property type="match status" value="1"/>
</dbReference>
<dbReference type="PANTHER" id="PTHR43124:SF3">
    <property type="entry name" value="CHLORAMPHENICOL EFFLUX PUMP RV0191"/>
    <property type="match status" value="1"/>
</dbReference>
<evidence type="ECO:0000256" key="4">
    <source>
        <dbReference type="ARBA" id="ARBA00022989"/>
    </source>
</evidence>
<evidence type="ECO:0000256" key="3">
    <source>
        <dbReference type="ARBA" id="ARBA00022692"/>
    </source>
</evidence>
<evidence type="ECO:0000256" key="1">
    <source>
        <dbReference type="ARBA" id="ARBA00004651"/>
    </source>
</evidence>
<dbReference type="Pfam" id="PF07690">
    <property type="entry name" value="MFS_1"/>
    <property type="match status" value="1"/>
</dbReference>
<dbReference type="Gene3D" id="1.20.1250.20">
    <property type="entry name" value="MFS general substrate transporter like domains"/>
    <property type="match status" value="2"/>
</dbReference>
<reference evidence="8 9" key="1">
    <citation type="submission" date="2017-03" db="EMBL/GenBank/DDBJ databases">
        <authorList>
            <person name="Afonso C.L."/>
            <person name="Miller P.J."/>
            <person name="Scott M.A."/>
            <person name="Spackman E."/>
            <person name="Goraichik I."/>
            <person name="Dimitrov K.M."/>
            <person name="Suarez D.L."/>
            <person name="Swayne D.E."/>
        </authorList>
    </citation>
    <scope>NUCLEOTIDE SEQUENCE [LARGE SCALE GENOMIC DNA]</scope>
    <source>
        <strain evidence="8 9">CECT 7691</strain>
    </source>
</reference>
<dbReference type="InterPro" id="IPR011701">
    <property type="entry name" value="MFS"/>
</dbReference>
<feature type="transmembrane region" description="Helical" evidence="6">
    <location>
        <begin position="141"/>
        <end position="161"/>
    </location>
</feature>
<evidence type="ECO:0000259" key="7">
    <source>
        <dbReference type="PROSITE" id="PS50850"/>
    </source>
</evidence>
<dbReference type="RefSeq" id="WP_176245148.1">
    <property type="nucleotide sequence ID" value="NZ_FWFR01000003.1"/>
</dbReference>
<dbReference type="PROSITE" id="PS50850">
    <property type="entry name" value="MFS"/>
    <property type="match status" value="1"/>
</dbReference>
<feature type="transmembrane region" description="Helical" evidence="6">
    <location>
        <begin position="373"/>
        <end position="391"/>
    </location>
</feature>
<dbReference type="GO" id="GO:0022857">
    <property type="term" value="F:transmembrane transporter activity"/>
    <property type="evidence" value="ECO:0007669"/>
    <property type="project" value="InterPro"/>
</dbReference>
<feature type="transmembrane region" description="Helical" evidence="6">
    <location>
        <begin position="167"/>
        <end position="184"/>
    </location>
</feature>
<dbReference type="AlphaFoldDB" id="A0A1Y5TW08"/>
<name>A0A1Y5TW08_9PROT</name>
<keyword evidence="5 6" id="KW-0472">Membrane</keyword>
<dbReference type="InterPro" id="IPR050189">
    <property type="entry name" value="MFS_Efflux_Transporters"/>
</dbReference>
<keyword evidence="3 6" id="KW-0812">Transmembrane</keyword>
<accession>A0A1Y5TW08</accession>
<feature type="transmembrane region" description="Helical" evidence="6">
    <location>
        <begin position="41"/>
        <end position="68"/>
    </location>
</feature>
<comment type="subcellular location">
    <subcellularLocation>
        <location evidence="1">Cell membrane</location>
        <topology evidence="1">Multi-pass membrane protein</topology>
    </subcellularLocation>
</comment>
<feature type="transmembrane region" description="Helical" evidence="6">
    <location>
        <begin position="205"/>
        <end position="227"/>
    </location>
</feature>
<feature type="transmembrane region" description="Helical" evidence="6">
    <location>
        <begin position="276"/>
        <end position="298"/>
    </location>
</feature>
<sequence>MTFRTQTHWPTVVLAVGAGIVASMQVGKVAAALPQIRPELGVSLVVAGLIASIFNANSAALGVATGIVTDRAGHVRMITAGLILMAAGGLAGAFAADGAVLLACRFVEGLGFVATVIAAPSIIAGATATGDLRLALGLWSTYMPTGFAIMLVASAPLLSLIGWRGIWIANGLLTLVLAAFFVAFRQRLDVHAIAGQRSWAGMRRALALPGPWLLAACFATYTVQWFAVMAWLPTFLTEALGYSAAAAVTIAGLVVFANAPGNMFGGWLLHRGAPRWLLMATAQASMAIFGLGIFAAGVPDLAKIALAICFSLVAGLLPSSALAGAPAHSPSPGEIGIVNGIIVQGSNLGVLVGPPLVAASIAVHGDWQDATPILLAAAIAGIAIAFGIRWVERHRLTGGAQ</sequence>
<evidence type="ECO:0000256" key="5">
    <source>
        <dbReference type="ARBA" id="ARBA00023136"/>
    </source>
</evidence>
<evidence type="ECO:0000256" key="6">
    <source>
        <dbReference type="SAM" id="Phobius"/>
    </source>
</evidence>
<dbReference type="InterPro" id="IPR020846">
    <property type="entry name" value="MFS_dom"/>
</dbReference>
<dbReference type="PANTHER" id="PTHR43124">
    <property type="entry name" value="PURINE EFFLUX PUMP PBUE"/>
    <property type="match status" value="1"/>
</dbReference>
<dbReference type="CDD" id="cd06174">
    <property type="entry name" value="MFS"/>
    <property type="match status" value="1"/>
</dbReference>
<dbReference type="InterPro" id="IPR036259">
    <property type="entry name" value="MFS_trans_sf"/>
</dbReference>
<keyword evidence="9" id="KW-1185">Reference proteome</keyword>
<dbReference type="Proteomes" id="UP000193200">
    <property type="component" value="Unassembled WGS sequence"/>
</dbReference>
<gene>
    <name evidence="8" type="primary">sauU_3</name>
    <name evidence="8" type="ORF">OCH7691_03625</name>
</gene>
<feature type="transmembrane region" description="Helical" evidence="6">
    <location>
        <begin position="337"/>
        <end position="361"/>
    </location>
</feature>
<dbReference type="FunCoup" id="A0A1Y5TW08">
    <property type="interactions" value="98"/>
</dbReference>
<keyword evidence="2" id="KW-1003">Cell membrane</keyword>
<dbReference type="GO" id="GO:0005886">
    <property type="term" value="C:plasma membrane"/>
    <property type="evidence" value="ECO:0007669"/>
    <property type="project" value="UniProtKB-SubCell"/>
</dbReference>
<feature type="transmembrane region" description="Helical" evidence="6">
    <location>
        <begin position="109"/>
        <end position="129"/>
    </location>
</feature>
<feature type="transmembrane region" description="Helical" evidence="6">
    <location>
        <begin position="304"/>
        <end position="325"/>
    </location>
</feature>
<evidence type="ECO:0000256" key="2">
    <source>
        <dbReference type="ARBA" id="ARBA00022475"/>
    </source>
</evidence>